<dbReference type="InterPro" id="IPR017938">
    <property type="entry name" value="Riboflavin_synthase-like_b-brl"/>
</dbReference>
<dbReference type="InterPro" id="IPR017927">
    <property type="entry name" value="FAD-bd_FR_type"/>
</dbReference>
<protein>
    <submittedName>
        <fullName evidence="2">Flavin-dependent oxidoreductase</fullName>
    </submittedName>
</protein>
<dbReference type="EMBL" id="SMGO01000001">
    <property type="protein sequence ID" value="TCK85087.1"/>
    <property type="molecule type" value="Genomic_DNA"/>
</dbReference>
<dbReference type="PROSITE" id="PS51384">
    <property type="entry name" value="FAD_FR"/>
    <property type="match status" value="1"/>
</dbReference>
<dbReference type="InterPro" id="IPR039374">
    <property type="entry name" value="SIP_fam"/>
</dbReference>
<dbReference type="Pfam" id="PF00970">
    <property type="entry name" value="FAD_binding_6"/>
    <property type="match status" value="1"/>
</dbReference>
<reference evidence="2 3" key="1">
    <citation type="submission" date="2019-03" db="EMBL/GenBank/DDBJ databases">
        <title>Genomic Encyclopedia of Archaeal and Bacterial Type Strains, Phase II (KMG-II): from individual species to whole genera.</title>
        <authorList>
            <person name="Goeker M."/>
        </authorList>
    </citation>
    <scope>NUCLEOTIDE SEQUENCE [LARGE SCALE GENOMIC DNA]</scope>
    <source>
        <strain evidence="2 3">DSM 22554</strain>
    </source>
</reference>
<dbReference type="RefSeq" id="WP_132221008.1">
    <property type="nucleotide sequence ID" value="NZ_SMGO01000001.1"/>
</dbReference>
<dbReference type="Gene3D" id="2.40.30.10">
    <property type="entry name" value="Translation factors"/>
    <property type="match status" value="1"/>
</dbReference>
<keyword evidence="3" id="KW-1185">Reference proteome</keyword>
<dbReference type="Proteomes" id="UP000294616">
    <property type="component" value="Unassembled WGS sequence"/>
</dbReference>
<feature type="domain" description="FAD-binding FR-type" evidence="1">
    <location>
        <begin position="18"/>
        <end position="116"/>
    </location>
</feature>
<gene>
    <name evidence="2" type="ORF">C8N28_0384</name>
</gene>
<name>A0A4R1M191_9SPHI</name>
<dbReference type="CDD" id="cd06193">
    <property type="entry name" value="siderophore_interacting"/>
    <property type="match status" value="1"/>
</dbReference>
<evidence type="ECO:0000313" key="3">
    <source>
        <dbReference type="Proteomes" id="UP000294616"/>
    </source>
</evidence>
<accession>A0A4R1M191</accession>
<sequence>MPRVAKWLGDAMEALIPSKMPLMEVVETNYISPKIKRIRFQGNLSGMSFQPGYAVLIRVNETEFRNYTVVFNDVENGILEIIFYIHGQAPGSLFIDNLNVGDEIRISAPRGKKQYEPTIKQHLIFGDETSLGLACSFLPYLKKNQHQFQFYFELDESNFNVPQLLGLENYSVFSKNDIFINRQLINDLPIFNSPDWNTSHFVLTGNATSVQNFRHVLKSNSVKGRIFTKGYWLKGKAGL</sequence>
<comment type="caution">
    <text evidence="2">The sequence shown here is derived from an EMBL/GenBank/DDBJ whole genome shotgun (WGS) entry which is preliminary data.</text>
</comment>
<dbReference type="OrthoDB" id="9814826at2"/>
<dbReference type="SUPFAM" id="SSF63380">
    <property type="entry name" value="Riboflavin synthase domain-like"/>
    <property type="match status" value="1"/>
</dbReference>
<evidence type="ECO:0000313" key="2">
    <source>
        <dbReference type="EMBL" id="TCK85087.1"/>
    </source>
</evidence>
<evidence type="ECO:0000259" key="1">
    <source>
        <dbReference type="PROSITE" id="PS51384"/>
    </source>
</evidence>
<organism evidence="2 3">
    <name type="scientific">Albibacterium bauzanense</name>
    <dbReference type="NCBI Taxonomy" id="653929"/>
    <lineage>
        <taxon>Bacteria</taxon>
        <taxon>Pseudomonadati</taxon>
        <taxon>Bacteroidota</taxon>
        <taxon>Sphingobacteriia</taxon>
        <taxon>Sphingobacteriales</taxon>
        <taxon>Sphingobacteriaceae</taxon>
        <taxon>Albibacterium</taxon>
    </lineage>
</organism>
<proteinExistence type="predicted"/>
<dbReference type="PANTHER" id="PTHR30157:SF0">
    <property type="entry name" value="NADPH-DEPENDENT FERRIC-CHELATE REDUCTASE"/>
    <property type="match status" value="1"/>
</dbReference>
<dbReference type="AlphaFoldDB" id="A0A4R1M191"/>
<dbReference type="PANTHER" id="PTHR30157">
    <property type="entry name" value="FERRIC REDUCTASE, NADPH-DEPENDENT"/>
    <property type="match status" value="1"/>
</dbReference>
<dbReference type="GO" id="GO:0016491">
    <property type="term" value="F:oxidoreductase activity"/>
    <property type="evidence" value="ECO:0007669"/>
    <property type="project" value="InterPro"/>
</dbReference>
<dbReference type="InterPro" id="IPR008333">
    <property type="entry name" value="Cbr1-like_FAD-bd_dom"/>
</dbReference>